<reference evidence="2" key="1">
    <citation type="submission" date="2024-06" db="EMBL/GenBank/DDBJ databases">
        <authorList>
            <person name="Coelho C."/>
            <person name="Bento M."/>
            <person name="Garcia E."/>
            <person name="Camelo A."/>
            <person name="Brandao I."/>
            <person name="Espirito Santo C."/>
            <person name="Trovao J."/>
            <person name="Verissimo A."/>
            <person name="Costa J."/>
            <person name="Tiago I."/>
        </authorList>
    </citation>
    <scope>NUCLEOTIDE SEQUENCE</scope>
    <source>
        <strain evidence="2">KWT182</strain>
    </source>
</reference>
<evidence type="ECO:0000256" key="1">
    <source>
        <dbReference type="SAM" id="MobiDB-lite"/>
    </source>
</evidence>
<sequence>MMSKNDKNMKAGSAKGNDQQKNQKPAANEKPAAAAQVSDKRKK</sequence>
<proteinExistence type="predicted"/>
<gene>
    <name evidence="2" type="ORF">ABK905_12565</name>
</gene>
<organism evidence="2">
    <name type="scientific">Acerihabitans sp. KWT182</name>
    <dbReference type="NCBI Taxonomy" id="3157919"/>
    <lineage>
        <taxon>Bacteria</taxon>
        <taxon>Pseudomonadati</taxon>
        <taxon>Pseudomonadota</taxon>
        <taxon>Gammaproteobacteria</taxon>
        <taxon>Enterobacterales</taxon>
        <taxon>Pectobacteriaceae</taxon>
        <taxon>Acerihabitans</taxon>
    </lineage>
</organism>
<feature type="compositionally biased region" description="Low complexity" evidence="1">
    <location>
        <begin position="22"/>
        <end position="36"/>
    </location>
</feature>
<name>A0AAU7QFF9_9GAMM</name>
<dbReference type="EMBL" id="CP157947">
    <property type="protein sequence ID" value="XBS71653.1"/>
    <property type="molecule type" value="Genomic_DNA"/>
</dbReference>
<dbReference type="AlphaFoldDB" id="A0AAU7QFF9"/>
<protein>
    <submittedName>
        <fullName evidence="2">Uncharacterized protein</fullName>
    </submittedName>
</protein>
<accession>A0AAU7QFF9</accession>
<feature type="region of interest" description="Disordered" evidence="1">
    <location>
        <begin position="1"/>
        <end position="43"/>
    </location>
</feature>
<evidence type="ECO:0000313" key="2">
    <source>
        <dbReference type="EMBL" id="XBS71653.1"/>
    </source>
</evidence>